<dbReference type="CDD" id="cd17485">
    <property type="entry name" value="MFS_MFSD3"/>
    <property type="match status" value="1"/>
</dbReference>
<comment type="subcellular location">
    <subcellularLocation>
        <location evidence="1">Membrane</location>
        <topology evidence="1">Multi-pass membrane protein</topology>
    </subcellularLocation>
</comment>
<dbReference type="GO" id="GO:0035348">
    <property type="term" value="P:acetyl-CoA transmembrane transport"/>
    <property type="evidence" value="ECO:0007669"/>
    <property type="project" value="InterPro"/>
</dbReference>
<evidence type="ECO:0000256" key="4">
    <source>
        <dbReference type="ARBA" id="ARBA00022989"/>
    </source>
</evidence>
<feature type="transmembrane region" description="Helical" evidence="6">
    <location>
        <begin position="78"/>
        <end position="97"/>
    </location>
</feature>
<feature type="transmembrane region" description="Helical" evidence="6">
    <location>
        <begin position="284"/>
        <end position="305"/>
    </location>
</feature>
<dbReference type="InterPro" id="IPR036259">
    <property type="entry name" value="MFS_trans_sf"/>
</dbReference>
<evidence type="ECO:0000259" key="7">
    <source>
        <dbReference type="PROSITE" id="PS50850"/>
    </source>
</evidence>
<dbReference type="RefSeq" id="WP_104977724.1">
    <property type="nucleotide sequence ID" value="NZ_CP012673.1"/>
</dbReference>
<dbReference type="InterPro" id="IPR024371">
    <property type="entry name" value="AcetylCoA_trans_1-like"/>
</dbReference>
<dbReference type="SUPFAM" id="SSF103473">
    <property type="entry name" value="MFS general substrate transporter"/>
    <property type="match status" value="1"/>
</dbReference>
<feature type="transmembrane region" description="Helical" evidence="6">
    <location>
        <begin position="317"/>
        <end position="339"/>
    </location>
</feature>
<dbReference type="PANTHER" id="PTHR12778:SF10">
    <property type="entry name" value="MAJOR FACILITATOR SUPERFAMILY DOMAIN-CONTAINING PROTEIN 3"/>
    <property type="match status" value="1"/>
</dbReference>
<evidence type="ECO:0000256" key="5">
    <source>
        <dbReference type="ARBA" id="ARBA00023136"/>
    </source>
</evidence>
<dbReference type="PANTHER" id="PTHR12778">
    <property type="entry name" value="SOLUTE CARRIER FAMILY 33 ACETYL-COA TRANSPORTER -RELATED"/>
    <property type="match status" value="1"/>
</dbReference>
<evidence type="ECO:0000256" key="1">
    <source>
        <dbReference type="ARBA" id="ARBA00004141"/>
    </source>
</evidence>
<feature type="transmembrane region" description="Helical" evidence="6">
    <location>
        <begin position="376"/>
        <end position="397"/>
    </location>
</feature>
<dbReference type="PROSITE" id="PS50850">
    <property type="entry name" value="MFS"/>
    <property type="match status" value="1"/>
</dbReference>
<feature type="domain" description="Major facilitator superfamily (MFS) profile" evidence="7">
    <location>
        <begin position="9"/>
        <end position="403"/>
    </location>
</feature>
<dbReference type="GO" id="GO:0008521">
    <property type="term" value="F:acetyl-CoA transmembrane transporter activity"/>
    <property type="evidence" value="ECO:0007669"/>
    <property type="project" value="InterPro"/>
</dbReference>
<keyword evidence="2" id="KW-0813">Transport</keyword>
<feature type="transmembrane region" description="Helical" evidence="6">
    <location>
        <begin position="351"/>
        <end position="370"/>
    </location>
</feature>
<reference evidence="8 9" key="1">
    <citation type="submission" date="2015-09" db="EMBL/GenBank/DDBJ databases">
        <title>Sorangium comparison.</title>
        <authorList>
            <person name="Zaburannyi N."/>
            <person name="Bunk B."/>
            <person name="Overmann J."/>
            <person name="Mueller R."/>
        </authorList>
    </citation>
    <scope>NUCLEOTIDE SEQUENCE [LARGE SCALE GENOMIC DNA]</scope>
    <source>
        <strain evidence="8 9">So ce26</strain>
    </source>
</reference>
<gene>
    <name evidence="8" type="ORF">SOCE26_012180</name>
</gene>
<evidence type="ECO:0000313" key="9">
    <source>
        <dbReference type="Proteomes" id="UP000238348"/>
    </source>
</evidence>
<accession>A0A2L0EKK0</accession>
<feature type="transmembrane region" description="Helical" evidence="6">
    <location>
        <begin position="40"/>
        <end position="57"/>
    </location>
</feature>
<dbReference type="InterPro" id="IPR004752">
    <property type="entry name" value="AmpG_permease/AT-1"/>
</dbReference>
<proteinExistence type="predicted"/>
<dbReference type="Pfam" id="PF13000">
    <property type="entry name" value="Acatn"/>
    <property type="match status" value="2"/>
</dbReference>
<dbReference type="AlphaFoldDB" id="A0A2L0EKK0"/>
<dbReference type="Gene3D" id="1.20.1250.20">
    <property type="entry name" value="MFS general substrate transporter like domains"/>
    <property type="match status" value="1"/>
</dbReference>
<feature type="transmembrane region" description="Helical" evidence="6">
    <location>
        <begin position="170"/>
        <end position="190"/>
    </location>
</feature>
<evidence type="ECO:0000256" key="3">
    <source>
        <dbReference type="ARBA" id="ARBA00022692"/>
    </source>
</evidence>
<feature type="transmembrane region" description="Helical" evidence="6">
    <location>
        <begin position="145"/>
        <end position="164"/>
    </location>
</feature>
<dbReference type="OrthoDB" id="9787815at2"/>
<evidence type="ECO:0000256" key="2">
    <source>
        <dbReference type="ARBA" id="ARBA00022448"/>
    </source>
</evidence>
<dbReference type="InterPro" id="IPR020846">
    <property type="entry name" value="MFS_dom"/>
</dbReference>
<keyword evidence="3 6" id="KW-0812">Transmembrane</keyword>
<evidence type="ECO:0000256" key="6">
    <source>
        <dbReference type="SAM" id="Phobius"/>
    </source>
</evidence>
<evidence type="ECO:0000313" key="8">
    <source>
        <dbReference type="EMBL" id="AUX39823.1"/>
    </source>
</evidence>
<feature type="transmembrane region" description="Helical" evidence="6">
    <location>
        <begin position="254"/>
        <end position="277"/>
    </location>
</feature>
<keyword evidence="4 6" id="KW-1133">Transmembrane helix</keyword>
<keyword evidence="5 6" id="KW-0472">Membrane</keyword>
<protein>
    <submittedName>
        <fullName evidence="8">MFS transporter</fullName>
    </submittedName>
</protein>
<dbReference type="Proteomes" id="UP000238348">
    <property type="component" value="Chromosome"/>
</dbReference>
<dbReference type="EMBL" id="CP012673">
    <property type="protein sequence ID" value="AUX39823.1"/>
    <property type="molecule type" value="Genomic_DNA"/>
</dbReference>
<name>A0A2L0EKK0_SORCE</name>
<organism evidence="8 9">
    <name type="scientific">Sorangium cellulosum</name>
    <name type="common">Polyangium cellulosum</name>
    <dbReference type="NCBI Taxonomy" id="56"/>
    <lineage>
        <taxon>Bacteria</taxon>
        <taxon>Pseudomonadati</taxon>
        <taxon>Myxococcota</taxon>
        <taxon>Polyangia</taxon>
        <taxon>Polyangiales</taxon>
        <taxon>Polyangiaceae</taxon>
        <taxon>Sorangium</taxon>
    </lineage>
</organism>
<dbReference type="GO" id="GO:0016020">
    <property type="term" value="C:membrane"/>
    <property type="evidence" value="ECO:0007669"/>
    <property type="project" value="UniProtKB-SubCell"/>
</dbReference>
<sequence>MVDPSRARKLAILSALYFAQGLPFGFQATALPVFLRESGASLTAVGFAGALSLPWVAKALWAPLVDRFGWERFGRRRSWIVPLGVLLGLTCLAAALVSPSGQLGPLLGLVFLMNLLAATQDIAVDGLAIDLLGRGELGLANAAQVVGYKAGMLTAGGLLVWASARIGWSGQFAAMAALVLVSVLAALALREPPASAALARERRSLGEVLKAVLGALREPGALWLVAFLGTYKLGEAMVDMMFKPFLVDAGFSRAQIGLWVGTYGMAASLAGSLAGGLLAQRIPLLAAVGITSALRSAAMAGEWSLAAAGHPTAEEVIAVTLAEHLFGGAVTTAIFAFMMSRVRRSVGATHYTVLASVEVLGKSPATWVSGALAQRLGYAGLFALGTALSLAFLALLVPLRERKMASA</sequence>